<dbReference type="Proteomes" id="UP001501237">
    <property type="component" value="Unassembled WGS sequence"/>
</dbReference>
<sequence length="391" mass="41294">MPIICEPDENAARRLSAGFREHGRVLPDLRAVAEALAADPAEAVVVVGPGVDLRAVLAFAAARRGDRPDLGIVLVRERLDVGVMGEAMRAGIREVIADRDFPALMDACRRCWEVSQEVQAGRRAAAPVAAGKDGQVVVVFAAKGGCGKSTISTNLAVALAADGRHQVCLVDLDLAFGDVAILLRLTPQRTIVDAIPMVGRMDEVGVHSMLVKHDSGLATVLAPVSPGEAEKVSGALVTELLGVLKKMFDVVIVDTPSQLSEHVLAAMDVADRHLLLAAPEVTALKGLRVTLDMLELLGYPASARTFLINRADIRAGLSMADMERVIGARVAVHVPHSQDVSGSINRGVPMVLESPGHPVSQAVRQAAGVIVDGAAAVEQRGRFRRGRAARR</sequence>
<protein>
    <recommendedName>
        <fullName evidence="5">Pilus assembly protein CpaE</fullName>
    </recommendedName>
</protein>
<reference evidence="4" key="1">
    <citation type="journal article" date="2019" name="Int. J. Syst. Evol. Microbiol.">
        <title>The Global Catalogue of Microorganisms (GCM) 10K type strain sequencing project: providing services to taxonomists for standard genome sequencing and annotation.</title>
        <authorList>
            <consortium name="The Broad Institute Genomics Platform"/>
            <consortium name="The Broad Institute Genome Sequencing Center for Infectious Disease"/>
            <person name="Wu L."/>
            <person name="Ma J."/>
        </authorList>
    </citation>
    <scope>NUCLEOTIDE SEQUENCE [LARGE SCALE GENOMIC DNA]</scope>
    <source>
        <strain evidence="4">JCM 9377</strain>
    </source>
</reference>
<dbReference type="EMBL" id="BAAAUV010000018">
    <property type="protein sequence ID" value="GAA3228538.1"/>
    <property type="molecule type" value="Genomic_DNA"/>
</dbReference>
<dbReference type="InterPro" id="IPR027417">
    <property type="entry name" value="P-loop_NTPase"/>
</dbReference>
<dbReference type="Pfam" id="PF10609">
    <property type="entry name" value="ParA"/>
    <property type="match status" value="1"/>
</dbReference>
<dbReference type="InterPro" id="IPR033756">
    <property type="entry name" value="YlxH/NBP35"/>
</dbReference>
<evidence type="ECO:0008006" key="5">
    <source>
        <dbReference type="Google" id="ProtNLM"/>
    </source>
</evidence>
<dbReference type="Gene3D" id="3.40.50.300">
    <property type="entry name" value="P-loop containing nucleotide triphosphate hydrolases"/>
    <property type="match status" value="1"/>
</dbReference>
<comment type="caution">
    <text evidence="3">The sequence shown here is derived from an EMBL/GenBank/DDBJ whole genome shotgun (WGS) entry which is preliminary data.</text>
</comment>
<dbReference type="PANTHER" id="PTHR43384">
    <property type="entry name" value="SEPTUM SITE-DETERMINING PROTEIN MIND HOMOLOG, CHLOROPLASTIC-RELATED"/>
    <property type="match status" value="1"/>
</dbReference>
<evidence type="ECO:0000256" key="2">
    <source>
        <dbReference type="ARBA" id="ARBA00022840"/>
    </source>
</evidence>
<proteinExistence type="predicted"/>
<organism evidence="3 4">
    <name type="scientific">Actinocorallia longicatena</name>
    <dbReference type="NCBI Taxonomy" id="111803"/>
    <lineage>
        <taxon>Bacteria</taxon>
        <taxon>Bacillati</taxon>
        <taxon>Actinomycetota</taxon>
        <taxon>Actinomycetes</taxon>
        <taxon>Streptosporangiales</taxon>
        <taxon>Thermomonosporaceae</taxon>
        <taxon>Actinocorallia</taxon>
    </lineage>
</organism>
<keyword evidence="4" id="KW-1185">Reference proteome</keyword>
<dbReference type="RefSeq" id="WP_344834542.1">
    <property type="nucleotide sequence ID" value="NZ_BAAAUV010000018.1"/>
</dbReference>
<evidence type="ECO:0000313" key="4">
    <source>
        <dbReference type="Proteomes" id="UP001501237"/>
    </source>
</evidence>
<keyword evidence="1" id="KW-0547">Nucleotide-binding</keyword>
<name>A0ABP6QGY1_9ACTN</name>
<dbReference type="SUPFAM" id="SSF52540">
    <property type="entry name" value="P-loop containing nucleoside triphosphate hydrolases"/>
    <property type="match status" value="1"/>
</dbReference>
<gene>
    <name evidence="3" type="ORF">GCM10010468_57980</name>
</gene>
<keyword evidence="2" id="KW-0067">ATP-binding</keyword>
<dbReference type="InterPro" id="IPR050625">
    <property type="entry name" value="ParA/MinD_ATPase"/>
</dbReference>
<dbReference type="PANTHER" id="PTHR43384:SF13">
    <property type="entry name" value="SLR0110 PROTEIN"/>
    <property type="match status" value="1"/>
</dbReference>
<evidence type="ECO:0000313" key="3">
    <source>
        <dbReference type="EMBL" id="GAA3228538.1"/>
    </source>
</evidence>
<accession>A0ABP6QGY1</accession>
<evidence type="ECO:0000256" key="1">
    <source>
        <dbReference type="ARBA" id="ARBA00022741"/>
    </source>
</evidence>